<name>A0A8H3H4C1_9AGAM</name>
<evidence type="ECO:0000256" key="6">
    <source>
        <dbReference type="ARBA" id="ARBA00022838"/>
    </source>
</evidence>
<dbReference type="PANTHER" id="PTHR14281">
    <property type="entry name" value="KINETOCHORE PROTEIN SPC25-RELATED"/>
    <property type="match status" value="1"/>
</dbReference>
<feature type="coiled-coil region" evidence="10">
    <location>
        <begin position="60"/>
        <end position="143"/>
    </location>
</feature>
<feature type="compositionally biased region" description="Acidic residues" evidence="11">
    <location>
        <begin position="799"/>
        <end position="810"/>
    </location>
</feature>
<reference evidence="13" key="1">
    <citation type="submission" date="2021-01" db="EMBL/GenBank/DDBJ databases">
        <authorList>
            <person name="Kaushik A."/>
        </authorList>
    </citation>
    <scope>NUCLEOTIDE SEQUENCE</scope>
    <source>
        <strain evidence="13">AG3-T5</strain>
    </source>
</reference>
<feature type="compositionally biased region" description="Low complexity" evidence="11">
    <location>
        <begin position="772"/>
        <end position="795"/>
    </location>
</feature>
<feature type="region of interest" description="Disordered" evidence="11">
    <location>
        <begin position="292"/>
        <end position="322"/>
    </location>
</feature>
<evidence type="ECO:0000256" key="5">
    <source>
        <dbReference type="ARBA" id="ARBA00022776"/>
    </source>
</evidence>
<feature type="compositionally biased region" description="Polar residues" evidence="11">
    <location>
        <begin position="292"/>
        <end position="305"/>
    </location>
</feature>
<keyword evidence="6" id="KW-0995">Kinetochore</keyword>
<evidence type="ECO:0000313" key="13">
    <source>
        <dbReference type="EMBL" id="CAE6481578.1"/>
    </source>
</evidence>
<evidence type="ECO:0000256" key="10">
    <source>
        <dbReference type="SAM" id="Coils"/>
    </source>
</evidence>
<dbReference type="GO" id="GO:0031262">
    <property type="term" value="C:Ndc80 complex"/>
    <property type="evidence" value="ECO:0007669"/>
    <property type="project" value="InterPro"/>
</dbReference>
<keyword evidence="3" id="KW-0158">Chromosome</keyword>
<evidence type="ECO:0000256" key="3">
    <source>
        <dbReference type="ARBA" id="ARBA00022454"/>
    </source>
</evidence>
<dbReference type="CDD" id="cd23784">
    <property type="entry name" value="RWD_Spc25"/>
    <property type="match status" value="1"/>
</dbReference>
<evidence type="ECO:0000256" key="2">
    <source>
        <dbReference type="ARBA" id="ARBA00006379"/>
    </source>
</evidence>
<evidence type="ECO:0000256" key="1">
    <source>
        <dbReference type="ARBA" id="ARBA00004629"/>
    </source>
</evidence>
<accession>A0A8H3H4C1</accession>
<feature type="region of interest" description="Disordered" evidence="11">
    <location>
        <begin position="629"/>
        <end position="657"/>
    </location>
</feature>
<comment type="caution">
    <text evidence="13">The sequence shown here is derived from an EMBL/GenBank/DDBJ whole genome shotgun (WGS) entry which is preliminary data.</text>
</comment>
<evidence type="ECO:0000256" key="9">
    <source>
        <dbReference type="ARBA" id="ARBA00023328"/>
    </source>
</evidence>
<feature type="compositionally biased region" description="Low complexity" evidence="11">
    <location>
        <begin position="306"/>
        <end position="322"/>
    </location>
</feature>
<feature type="compositionally biased region" description="Low complexity" evidence="11">
    <location>
        <begin position="629"/>
        <end position="639"/>
    </location>
</feature>
<dbReference type="AlphaFoldDB" id="A0A8H3H4C1"/>
<keyword evidence="8" id="KW-0131">Cell cycle</keyword>
<evidence type="ECO:0000256" key="11">
    <source>
        <dbReference type="SAM" id="MobiDB-lite"/>
    </source>
</evidence>
<feature type="domain" description="Chromosome segregation protein Spc25 C-terminal" evidence="12">
    <location>
        <begin position="176"/>
        <end position="244"/>
    </location>
</feature>
<keyword evidence="9" id="KW-0137">Centromere</keyword>
<dbReference type="GO" id="GO:0051301">
    <property type="term" value="P:cell division"/>
    <property type="evidence" value="ECO:0007669"/>
    <property type="project" value="UniProtKB-KW"/>
</dbReference>
<dbReference type="InterPro" id="IPR045143">
    <property type="entry name" value="Spc25"/>
</dbReference>
<feature type="region of interest" description="Disordered" evidence="11">
    <location>
        <begin position="770"/>
        <end position="822"/>
    </location>
</feature>
<protein>
    <recommendedName>
        <fullName evidence="12">Chromosome segregation protein Spc25 C-terminal domain-containing protein</fullName>
    </recommendedName>
</protein>
<dbReference type="InterPro" id="IPR013255">
    <property type="entry name" value="Spc25_C"/>
</dbReference>
<evidence type="ECO:0000259" key="12">
    <source>
        <dbReference type="Pfam" id="PF08234"/>
    </source>
</evidence>
<keyword evidence="7 10" id="KW-0175">Coiled coil</keyword>
<evidence type="ECO:0000256" key="7">
    <source>
        <dbReference type="ARBA" id="ARBA00023054"/>
    </source>
</evidence>
<dbReference type="Proteomes" id="UP000663841">
    <property type="component" value="Unassembled WGS sequence"/>
</dbReference>
<evidence type="ECO:0000313" key="14">
    <source>
        <dbReference type="Proteomes" id="UP000663841"/>
    </source>
</evidence>
<feature type="region of interest" description="Disordered" evidence="11">
    <location>
        <begin position="409"/>
        <end position="590"/>
    </location>
</feature>
<organism evidence="13 14">
    <name type="scientific">Rhizoctonia solani</name>
    <dbReference type="NCBI Taxonomy" id="456999"/>
    <lineage>
        <taxon>Eukaryota</taxon>
        <taxon>Fungi</taxon>
        <taxon>Dikarya</taxon>
        <taxon>Basidiomycota</taxon>
        <taxon>Agaricomycotina</taxon>
        <taxon>Agaricomycetes</taxon>
        <taxon>Cantharellales</taxon>
        <taxon>Ceratobasidiaceae</taxon>
        <taxon>Rhizoctonia</taxon>
    </lineage>
</organism>
<feature type="region of interest" description="Disordered" evidence="11">
    <location>
        <begin position="875"/>
        <end position="923"/>
    </location>
</feature>
<keyword evidence="4" id="KW-0132">Cell division</keyword>
<comment type="subcellular location">
    <subcellularLocation>
        <location evidence="1">Chromosome</location>
        <location evidence="1">Centromere</location>
        <location evidence="1">Kinetochore</location>
    </subcellularLocation>
</comment>
<feature type="compositionally biased region" description="Basic and acidic residues" evidence="11">
    <location>
        <begin position="566"/>
        <end position="575"/>
    </location>
</feature>
<feature type="compositionally biased region" description="Low complexity" evidence="11">
    <location>
        <begin position="438"/>
        <end position="447"/>
    </location>
</feature>
<sequence length="1049" mass="115556">MATTRGNTRPALVTDLRKLLAQPNPSIPLYFDSTLEKMTVFRNAVNAYVTSGQTEISRRQEKHKNVIRREQEKVVKMNAEIEQFRVDEMNLMKTLKREQEEKAEAEAKLAEYNAQLKDVEENRAAVNAELEDLRSRTDKLKLEKSQDLAKLEHQVALNEPEARALSDLLKWSVESVQRDVLCIKFTHIDASDWTREFSFVLDLSEKTYKVTTSTPLLPQMSALVDWLNETGEFYWFVKKVRMAFGQYVQDERRARQGVATVAVVCACLAGEVSFEHDLCCMATTTVQVTNMDSSTLPKPTRKATSPAQPLQQPFPHHQQQPGYGYTPSQQGYYYPQPGYPQGYFAQTPDQQQQQQFAQWAFQQMMFNSQQQQAHGMPGVPDYGQRTRTGSGAGQEYGGYPQMVAMGFQSGTPPPPPMHYGSIGRAAGTDHQGFHPYRRPGGPIAAAPPQQPPPPPQGRSTANQELGFQPYMHPGYPQPPRPYAREMNGSASSLHSNGSGSRQARAVNGNSRHGRNQSVGSSITTATSARPERDRSVTPPAVSPASPSTSSAMRPVKPSPLSQPPFADKRLSRDDSTLEAPNATLPRTHGLKGRLRRALSFSAIQTLDEADEGKEKLGSRRKAIEKANKANAALQKQQDNVESPGAAESIRTTASKKPSRGLFNRRLNASTDNISLQSTVSSASVMIRKLGSMGNIARRNSLAGLTGLFKDKKDKKEKEAAHKADVSEASVTHATVEVDRVPGPSAVGTGVMDDMTGLSPAAKLARQHTLKSNAQAAERAKQEAQAAADAAAAAEANRVEEEDEEGTEDAFDPAAHMTGGFDDEDITVRLERTKISQDDEVWAVGIRRSVERTRKPVKGILRNAVNFNQEIYLDKENAPSLRQRSNSETNPVSQPGPLARIPSPDPDHIDGLHRSGSPHDTIKSTFSADFGEFTTPSLALTEKHSTDRGSFTYTHPALNSSAPVLSTINNNPGMAQRSATAPGRRRLTFATNLSVYDTFAPSTYDRRSEPATCNRLTPALAQRIKEELNSYKMEEMEVHASSRIHTHFFA</sequence>
<dbReference type="Gene3D" id="3.30.457.50">
    <property type="entry name" value="Chromosome segregation protein Spc25"/>
    <property type="match status" value="1"/>
</dbReference>
<feature type="compositionally biased region" description="Polar residues" evidence="11">
    <location>
        <begin position="879"/>
        <end position="892"/>
    </location>
</feature>
<comment type="similarity">
    <text evidence="2">Belongs to the SPC25 family.</text>
</comment>
<dbReference type="EMBL" id="CAJMWW010000664">
    <property type="protein sequence ID" value="CAE6481578.1"/>
    <property type="molecule type" value="Genomic_DNA"/>
</dbReference>
<gene>
    <name evidence="13" type="ORF">RDB_LOCUS209575</name>
</gene>
<feature type="compositionally biased region" description="Polar residues" evidence="11">
    <location>
        <begin position="507"/>
        <end position="527"/>
    </location>
</feature>
<feature type="compositionally biased region" description="Low complexity" evidence="11">
    <location>
        <begin position="488"/>
        <end position="500"/>
    </location>
</feature>
<evidence type="ECO:0000256" key="8">
    <source>
        <dbReference type="ARBA" id="ARBA00023306"/>
    </source>
</evidence>
<evidence type="ECO:0000256" key="4">
    <source>
        <dbReference type="ARBA" id="ARBA00022618"/>
    </source>
</evidence>
<feature type="compositionally biased region" description="Low complexity" evidence="11">
    <location>
        <begin position="536"/>
        <end position="551"/>
    </location>
</feature>
<keyword evidence="5" id="KW-0498">Mitosis</keyword>
<dbReference type="GO" id="GO:0007059">
    <property type="term" value="P:chromosome segregation"/>
    <property type="evidence" value="ECO:0007669"/>
    <property type="project" value="InterPro"/>
</dbReference>
<dbReference type="Pfam" id="PF08234">
    <property type="entry name" value="Spindle_Spc25"/>
    <property type="match status" value="1"/>
</dbReference>
<dbReference type="PANTHER" id="PTHR14281:SF0">
    <property type="entry name" value="KINETOCHORE PROTEIN SPC25"/>
    <property type="match status" value="1"/>
</dbReference>
<proteinExistence type="inferred from homology"/>